<dbReference type="EMBL" id="CP088280">
    <property type="protein sequence ID" value="UGX93688.1"/>
    <property type="molecule type" value="Genomic_DNA"/>
</dbReference>
<dbReference type="AlphaFoldDB" id="A0A7Z0QAP5"/>
<protein>
    <submittedName>
        <fullName evidence="2">Uncharacterized protein</fullName>
    </submittedName>
</protein>
<proteinExistence type="predicted"/>
<evidence type="ECO:0000313" key="4">
    <source>
        <dbReference type="Proteomes" id="UP000564836"/>
    </source>
</evidence>
<dbReference type="RefSeq" id="WP_166346964.1">
    <property type="nucleotide sequence ID" value="NZ_CP088280.1"/>
</dbReference>
<feature type="region of interest" description="Disordered" evidence="1">
    <location>
        <begin position="121"/>
        <end position="151"/>
    </location>
</feature>
<evidence type="ECO:0000256" key="1">
    <source>
        <dbReference type="SAM" id="MobiDB-lite"/>
    </source>
</evidence>
<evidence type="ECO:0000313" key="2">
    <source>
        <dbReference type="EMBL" id="NYY90268.1"/>
    </source>
</evidence>
<dbReference type="Proteomes" id="UP000564836">
    <property type="component" value="Chromosome"/>
</dbReference>
<feature type="compositionally biased region" description="Basic and acidic residues" evidence="1">
    <location>
        <begin position="125"/>
        <end position="134"/>
    </location>
</feature>
<reference evidence="2" key="2">
    <citation type="submission" date="2020-06" db="EMBL/GenBank/DDBJ databases">
        <title>Whole Genome Sequence of Bradyrhizobium sp. Strain 323S2.</title>
        <authorList>
            <person name="Bromfield E.S.P."/>
        </authorList>
    </citation>
    <scope>NUCLEOTIDE SEQUENCE [LARGE SCALE GENOMIC DNA]</scope>
    <source>
        <strain evidence="2">323S2</strain>
    </source>
</reference>
<name>A0A7Z0QAP5_9BRAD</name>
<reference evidence="3 4" key="1">
    <citation type="journal article" date="2017" name="Syst. Appl. Microbiol.">
        <title>Soybeans inoculated with root zone soils of Canadian native legumes harbour diverse and novel Bradyrhizobium spp. that possess agricultural potential.</title>
        <authorList>
            <person name="Bromfield E.S.P."/>
            <person name="Cloutier S."/>
            <person name="Tambong J.T."/>
            <person name="Tran Thi T.V."/>
        </authorList>
    </citation>
    <scope>NUCLEOTIDE SEQUENCE [LARGE SCALE GENOMIC DNA]</scope>
    <source>
        <strain evidence="3 4">323S2</strain>
    </source>
</reference>
<organism evidence="2">
    <name type="scientific">Bradyrhizobium barranii subsp. barranii</name>
    <dbReference type="NCBI Taxonomy" id="2823807"/>
    <lineage>
        <taxon>Bacteria</taxon>
        <taxon>Pseudomonadati</taxon>
        <taxon>Pseudomonadota</taxon>
        <taxon>Alphaproteobacteria</taxon>
        <taxon>Hyphomicrobiales</taxon>
        <taxon>Nitrobacteraceae</taxon>
        <taxon>Bradyrhizobium</taxon>
        <taxon>Bradyrhizobium barranii</taxon>
    </lineage>
</organism>
<gene>
    <name evidence="3" type="ORF">G6321_00050300</name>
    <name evidence="2" type="ORF">G6321_18105</name>
</gene>
<evidence type="ECO:0000313" key="3">
    <source>
        <dbReference type="EMBL" id="UGX93688.1"/>
    </source>
</evidence>
<sequence>MNFLDDLISAGGDDIGEANAPAAGGSLIVAERSPTGNFLLIEQEAFLAAGSLAYLVAFVEADEATGEPVLINAREFADAAEMVSLPDEQVALQWLNQRLGEMFAPWRPRLAEAWADALSNSEITAKPKPEDAPRIWKRPPHSTGKLGRGRK</sequence>
<dbReference type="EMBL" id="JACBFH010000001">
    <property type="protein sequence ID" value="NYY90268.1"/>
    <property type="molecule type" value="Genomic_DNA"/>
</dbReference>
<accession>A0A7Z0QAP5</accession>
<reference evidence="3 4" key="3">
    <citation type="journal article" date="2022" name="Int. J. Syst. Evol. Microbiol.">
        <title>Strains of Bradyrhizobium barranii sp. nov. associated with legumes native to Canada are symbionts of soybeans and belong to different subspecies (subsp. barranii subsp. nov. and subsp. apii subsp. nov.) and symbiovars (sv. glycinearum and sv. septentrionale).</title>
        <authorList>
            <person name="Bromfield E.S.P."/>
            <person name="Cloutier S."/>
            <person name="Wasai-Hara S."/>
            <person name="Minamisawa K."/>
        </authorList>
    </citation>
    <scope>NUCLEOTIDE SEQUENCE [LARGE SCALE GENOMIC DNA]</scope>
    <source>
        <strain evidence="3 4">323S2</strain>
    </source>
</reference>